<feature type="domain" description="Response regulatory" evidence="7">
    <location>
        <begin position="855"/>
        <end position="971"/>
    </location>
</feature>
<dbReference type="CDD" id="cd17574">
    <property type="entry name" value="REC_OmpR"/>
    <property type="match status" value="1"/>
</dbReference>
<evidence type="ECO:0000256" key="3">
    <source>
        <dbReference type="ARBA" id="ARBA00022553"/>
    </source>
</evidence>
<dbReference type="PROSITE" id="PS50109">
    <property type="entry name" value="HIS_KIN"/>
    <property type="match status" value="1"/>
</dbReference>
<dbReference type="InterPro" id="IPR036890">
    <property type="entry name" value="HATPase_C_sf"/>
</dbReference>
<dbReference type="Gene3D" id="3.40.50.2300">
    <property type="match status" value="5"/>
</dbReference>
<comment type="caution">
    <text evidence="8">The sequence shown here is derived from an EMBL/GenBank/DDBJ whole genome shotgun (WGS) entry which is preliminary data.</text>
</comment>
<dbReference type="InterPro" id="IPR005467">
    <property type="entry name" value="His_kinase_dom"/>
</dbReference>
<dbReference type="Proteomes" id="UP001221208">
    <property type="component" value="Unassembled WGS sequence"/>
</dbReference>
<keyword evidence="9" id="KW-1185">Reference proteome</keyword>
<evidence type="ECO:0000259" key="7">
    <source>
        <dbReference type="PROSITE" id="PS50110"/>
    </source>
</evidence>
<evidence type="ECO:0000313" key="8">
    <source>
        <dbReference type="EMBL" id="MDC8758552.1"/>
    </source>
</evidence>
<evidence type="ECO:0000256" key="4">
    <source>
        <dbReference type="PROSITE-ProRule" id="PRU00169"/>
    </source>
</evidence>
<accession>A0ABT5K0Q4</accession>
<dbReference type="SUPFAM" id="SSF52172">
    <property type="entry name" value="CheY-like"/>
    <property type="match status" value="5"/>
</dbReference>
<dbReference type="EMBL" id="JAQQXR010000004">
    <property type="protein sequence ID" value="MDC8758552.1"/>
    <property type="molecule type" value="Genomic_DNA"/>
</dbReference>
<evidence type="ECO:0000313" key="9">
    <source>
        <dbReference type="Proteomes" id="UP001221208"/>
    </source>
</evidence>
<feature type="coiled-coil region" evidence="5">
    <location>
        <begin position="385"/>
        <end position="474"/>
    </location>
</feature>
<protein>
    <recommendedName>
        <fullName evidence="2">histidine kinase</fullName>
        <ecNumber evidence="2">2.7.13.3</ecNumber>
    </recommendedName>
</protein>
<feature type="modified residue" description="4-aspartylphosphate" evidence="4">
    <location>
        <position position="904"/>
    </location>
</feature>
<name>A0ABT5K0Q4_9BURK</name>
<keyword evidence="3 4" id="KW-0597">Phosphoprotein</keyword>
<dbReference type="InterPro" id="IPR011006">
    <property type="entry name" value="CheY-like_superfamily"/>
</dbReference>
<evidence type="ECO:0000256" key="5">
    <source>
        <dbReference type="SAM" id="Coils"/>
    </source>
</evidence>
<dbReference type="Pfam" id="PF02518">
    <property type="entry name" value="HATPase_c"/>
    <property type="match status" value="1"/>
</dbReference>
<dbReference type="SMART" id="SM00387">
    <property type="entry name" value="HATPase_c"/>
    <property type="match status" value="1"/>
</dbReference>
<evidence type="ECO:0000256" key="2">
    <source>
        <dbReference type="ARBA" id="ARBA00012438"/>
    </source>
</evidence>
<dbReference type="PANTHER" id="PTHR43547:SF2">
    <property type="entry name" value="HYBRID SIGNAL TRANSDUCTION HISTIDINE KINASE C"/>
    <property type="match status" value="1"/>
</dbReference>
<feature type="modified residue" description="4-aspartylphosphate" evidence="4">
    <location>
        <position position="188"/>
    </location>
</feature>
<keyword evidence="5" id="KW-0175">Coiled coil</keyword>
<dbReference type="PRINTS" id="PR00344">
    <property type="entry name" value="BCTRLSENSOR"/>
</dbReference>
<feature type="domain" description="Response regulatory" evidence="7">
    <location>
        <begin position="8"/>
        <end position="124"/>
    </location>
</feature>
<feature type="modified residue" description="4-aspartylphosphate" evidence="4">
    <location>
        <position position="323"/>
    </location>
</feature>
<dbReference type="InterPro" id="IPR003661">
    <property type="entry name" value="HisK_dim/P_dom"/>
</dbReference>
<dbReference type="Gene3D" id="1.10.287.130">
    <property type="match status" value="1"/>
</dbReference>
<feature type="domain" description="Response regulatory" evidence="7">
    <location>
        <begin position="732"/>
        <end position="845"/>
    </location>
</feature>
<feature type="modified residue" description="4-aspartylphosphate" evidence="4">
    <location>
        <position position="57"/>
    </location>
</feature>
<reference evidence="8 9" key="1">
    <citation type="submission" date="2022-10" db="EMBL/GenBank/DDBJ databases">
        <title>Janthinobacterium sp. hw3 Genome sequencing.</title>
        <authorList>
            <person name="Park S."/>
        </authorList>
    </citation>
    <scope>NUCLEOTIDE SEQUENCE [LARGE SCALE GENOMIC DNA]</scope>
    <source>
        <strain evidence="9">hw3</strain>
    </source>
</reference>
<dbReference type="SMART" id="SM00388">
    <property type="entry name" value="HisKA"/>
    <property type="match status" value="1"/>
</dbReference>
<dbReference type="InterPro" id="IPR036097">
    <property type="entry name" value="HisK_dim/P_sf"/>
</dbReference>
<feature type="domain" description="Histidine kinase" evidence="6">
    <location>
        <begin position="474"/>
        <end position="718"/>
    </location>
</feature>
<organism evidence="8 9">
    <name type="scientific">Janthinobacterium fluminis</name>
    <dbReference type="NCBI Taxonomy" id="2987524"/>
    <lineage>
        <taxon>Bacteria</taxon>
        <taxon>Pseudomonadati</taxon>
        <taxon>Pseudomonadota</taxon>
        <taxon>Betaproteobacteria</taxon>
        <taxon>Burkholderiales</taxon>
        <taxon>Oxalobacteraceae</taxon>
        <taxon>Janthinobacterium</taxon>
    </lineage>
</organism>
<dbReference type="SUPFAM" id="SSF47384">
    <property type="entry name" value="Homodimeric domain of signal transducing histidine kinase"/>
    <property type="match status" value="1"/>
</dbReference>
<dbReference type="InterPro" id="IPR003594">
    <property type="entry name" value="HATPase_dom"/>
</dbReference>
<dbReference type="SUPFAM" id="SSF55874">
    <property type="entry name" value="ATPase domain of HSP90 chaperone/DNA topoisomerase II/histidine kinase"/>
    <property type="match status" value="1"/>
</dbReference>
<dbReference type="EC" id="2.7.13.3" evidence="2"/>
<dbReference type="SMART" id="SM00448">
    <property type="entry name" value="REC"/>
    <property type="match status" value="5"/>
</dbReference>
<dbReference type="InterPro" id="IPR001789">
    <property type="entry name" value="Sig_transdc_resp-reg_receiver"/>
</dbReference>
<gene>
    <name evidence="8" type="ORF">OIK44_13300</name>
</gene>
<dbReference type="Pfam" id="PF00512">
    <property type="entry name" value="HisKA"/>
    <property type="match status" value="1"/>
</dbReference>
<dbReference type="Pfam" id="PF00072">
    <property type="entry name" value="Response_reg"/>
    <property type="match status" value="5"/>
</dbReference>
<dbReference type="CDD" id="cd00156">
    <property type="entry name" value="REC"/>
    <property type="match status" value="2"/>
</dbReference>
<dbReference type="PROSITE" id="PS50110">
    <property type="entry name" value="RESPONSE_REGULATORY"/>
    <property type="match status" value="5"/>
</dbReference>
<evidence type="ECO:0000259" key="6">
    <source>
        <dbReference type="PROSITE" id="PS50109"/>
    </source>
</evidence>
<dbReference type="PANTHER" id="PTHR43547">
    <property type="entry name" value="TWO-COMPONENT HISTIDINE KINASE"/>
    <property type="match status" value="1"/>
</dbReference>
<comment type="catalytic activity">
    <reaction evidence="1">
        <text>ATP + protein L-histidine = ADP + protein N-phospho-L-histidine.</text>
        <dbReference type="EC" id="2.7.13.3"/>
    </reaction>
</comment>
<dbReference type="CDD" id="cd00082">
    <property type="entry name" value="HisKA"/>
    <property type="match status" value="1"/>
</dbReference>
<feature type="domain" description="Response regulatory" evidence="7">
    <location>
        <begin position="139"/>
        <end position="255"/>
    </location>
</feature>
<feature type="domain" description="Response regulatory" evidence="7">
    <location>
        <begin position="274"/>
        <end position="390"/>
    </location>
</feature>
<dbReference type="Gene3D" id="3.30.565.10">
    <property type="entry name" value="Histidine kinase-like ATPase, C-terminal domain"/>
    <property type="match status" value="1"/>
</dbReference>
<feature type="modified residue" description="4-aspartylphosphate" evidence="4">
    <location>
        <position position="781"/>
    </location>
</feature>
<dbReference type="RefSeq" id="WP_273671235.1">
    <property type="nucleotide sequence ID" value="NZ_JAQQXR010000004.1"/>
</dbReference>
<sequence length="981" mass="104495">MNAPARPPILIVDDSLTVRADLEEAFAEAALPSVCCATLAAARQALATHGAGLVVLDVMLPDGDGVELLREIRGRPGCAGLPVLMLSSEAQVRDRIRGLEMGSNDYVGKPYDRDYVVARARALLAAAAPAPPAPPQAAAILVIDDSATFREQLGEALRAQGYLVVTAASGEEGLRSVALNRPAAVVVDGVLPGIDGHSVVRKLRLDAALRHIPCILLTAAEDEGAELRALDAGADAFARKDEDLELVLARVEAVLRKAGGGARDPAVSPLSATRILAVDDSPSYLHAQAEVLLGEGYDVILARSGEEALQMVRAQAVDCILLDRIMPGLGGTETCRRLKADPATRDIPLIMLTAMEDREAMIEGLGTGADDYVLKSSEFDVLKARVRAQLRRKQFEDESRRIRAELMTKELEAAEMRAARELAESRSELLSILEQKNRDLEEAVRALQERQGEIAEKNRQLEEASRLKSEFLSNMSHELRTPLNAIIGFSELLRGGVVGPLSQKQQVCIGHVVTSGKHLLELINDILDLSKVEAGKMTLDLEPVEPDALLQGCLNIVVDSAMKRNIALHFEPCGAGRPAMFDLRKLKQMAYNLLSNAVKFSVDGGQVTLSAHCVGRADIGRDAPAGMTARVLPLPRSQFQQWLEVRVRDHGIGVKAADLGHLFQTFRQLDSSMARQHEGSGLGLALVSRMAALHGGTVGVASGPGLGSQFSLWLPWRELAGDGAQTPAAGRRVLVIEDDAQAVELLRLHFESIGFEVAVAGDAAAALALAEQGAPDLITLDLVLPGASGWDVLEQIKANPLLAPTPVLIVSLIAEELKACALGAAQLLQKPIRHGALIEAVAALGLAGAGQAAPTVLLVDEDAAARDAVTAQLAGLNYRVLCAADGQAALALARSEPPDLIIVDLLLPDISGFELIDALKQLPHTAHTPTLVLSAGAVGHAERERLAGQVVRVMEKGSFNREQLLREVARALRQHDAPDSN</sequence>
<proteinExistence type="predicted"/>
<dbReference type="InterPro" id="IPR004358">
    <property type="entry name" value="Sig_transdc_His_kin-like_C"/>
</dbReference>
<evidence type="ECO:0000256" key="1">
    <source>
        <dbReference type="ARBA" id="ARBA00000085"/>
    </source>
</evidence>